<proteinExistence type="predicted"/>
<evidence type="ECO:0000313" key="2">
    <source>
        <dbReference type="Proteomes" id="UP001060085"/>
    </source>
</evidence>
<name>A0ACC0BFK5_CATRO</name>
<evidence type="ECO:0000313" key="1">
    <source>
        <dbReference type="EMBL" id="KAI5671398.1"/>
    </source>
</evidence>
<comment type="caution">
    <text evidence="1">The sequence shown here is derived from an EMBL/GenBank/DDBJ whole genome shotgun (WGS) entry which is preliminary data.</text>
</comment>
<dbReference type="EMBL" id="CM044703">
    <property type="protein sequence ID" value="KAI5671398.1"/>
    <property type="molecule type" value="Genomic_DNA"/>
</dbReference>
<accession>A0ACC0BFK5</accession>
<dbReference type="Proteomes" id="UP001060085">
    <property type="component" value="Linkage Group LG03"/>
</dbReference>
<reference evidence="2" key="1">
    <citation type="journal article" date="2023" name="Nat. Plants">
        <title>Single-cell RNA sequencing provides a high-resolution roadmap for understanding the multicellular compartmentation of specialized metabolism.</title>
        <authorList>
            <person name="Sun S."/>
            <person name="Shen X."/>
            <person name="Li Y."/>
            <person name="Li Y."/>
            <person name="Wang S."/>
            <person name="Li R."/>
            <person name="Zhang H."/>
            <person name="Shen G."/>
            <person name="Guo B."/>
            <person name="Wei J."/>
            <person name="Xu J."/>
            <person name="St-Pierre B."/>
            <person name="Chen S."/>
            <person name="Sun C."/>
        </authorList>
    </citation>
    <scope>NUCLEOTIDE SEQUENCE [LARGE SCALE GENOMIC DNA]</scope>
</reference>
<gene>
    <name evidence="1" type="ORF">M9H77_11762</name>
</gene>
<keyword evidence="2" id="KW-1185">Reference proteome</keyword>
<organism evidence="1 2">
    <name type="scientific">Catharanthus roseus</name>
    <name type="common">Madagascar periwinkle</name>
    <name type="synonym">Vinca rosea</name>
    <dbReference type="NCBI Taxonomy" id="4058"/>
    <lineage>
        <taxon>Eukaryota</taxon>
        <taxon>Viridiplantae</taxon>
        <taxon>Streptophyta</taxon>
        <taxon>Embryophyta</taxon>
        <taxon>Tracheophyta</taxon>
        <taxon>Spermatophyta</taxon>
        <taxon>Magnoliopsida</taxon>
        <taxon>eudicotyledons</taxon>
        <taxon>Gunneridae</taxon>
        <taxon>Pentapetalae</taxon>
        <taxon>asterids</taxon>
        <taxon>lamiids</taxon>
        <taxon>Gentianales</taxon>
        <taxon>Apocynaceae</taxon>
        <taxon>Rauvolfioideae</taxon>
        <taxon>Vinceae</taxon>
        <taxon>Catharanthinae</taxon>
        <taxon>Catharanthus</taxon>
    </lineage>
</organism>
<protein>
    <submittedName>
        <fullName evidence="1">Uncharacterized protein</fullName>
    </submittedName>
</protein>
<sequence length="375" mass="43263">MKPSLLEKSSMVNELLQARIEIDESVKMHVEGEMPKEDFGYSMSDMSFEEEESIEFERKDRVEEKETKHGDYFIFLNSLGTYLERRYFIEFNSLSCASPRVDENDFIVANCVSCVLGVEDRRSMGKDHGPILENLSMSLSLNPPSLCYEVSLEELKSLSDSYNFQVNLIGDMCIISFKVNLFLLGASMTNFLSSHFFLEDLLMSTNVVLDPSCYGFAHLCDPVKTTFRNSILELNLKNLVEKHLVYSSAFVNFLFKGEALNERVVQYTKSCVKIENPSLGATLLYSLTFKEFLDELIFKRELKVLQVLMLNQECSLLNNVLKLFWKKLHQNFLFYRLYFKGIFWKHDLAKERVSTSKDFMGVIGGLEVLVLNFVV</sequence>